<dbReference type="InterPro" id="IPR023459">
    <property type="entry name" value="Tscrpt_elong_fac_GreA/B_fam"/>
</dbReference>
<accession>A0ABU3A687</accession>
<keyword evidence="3" id="KW-0418">Kinase</keyword>
<dbReference type="NCBIfam" id="NF004396">
    <property type="entry name" value="PRK05753.1"/>
    <property type="match status" value="1"/>
</dbReference>
<dbReference type="Gene3D" id="1.10.286.20">
    <property type="match status" value="1"/>
</dbReference>
<evidence type="ECO:0000313" key="3">
    <source>
        <dbReference type="EMBL" id="MDT0604603.1"/>
    </source>
</evidence>
<dbReference type="SUPFAM" id="SSF54534">
    <property type="entry name" value="FKBP-like"/>
    <property type="match status" value="1"/>
</dbReference>
<proteinExistence type="predicted"/>
<sequence length="122" mass="13824">MKPPKITICSKDYDDLYDLLENEKDESSFKLLRDELNRAHIVNFNELPSNVVRMNSTVKFTVQDNQECFSLKLVYPQEVKNTGTISILSPVGSALLGLSIGQEIEWPLIHGQKTVVHIDAIH</sequence>
<organism evidence="3 4">
    <name type="scientific">Thalassotalea castellviae</name>
    <dbReference type="NCBI Taxonomy" id="3075612"/>
    <lineage>
        <taxon>Bacteria</taxon>
        <taxon>Pseudomonadati</taxon>
        <taxon>Pseudomonadota</taxon>
        <taxon>Gammaproteobacteria</taxon>
        <taxon>Alteromonadales</taxon>
        <taxon>Colwelliaceae</taxon>
        <taxon>Thalassotalea</taxon>
    </lineage>
</organism>
<comment type="caution">
    <text evidence="3">The sequence shown here is derived from an EMBL/GenBank/DDBJ whole genome shotgun (WGS) entry which is preliminary data.</text>
</comment>
<gene>
    <name evidence="3" type="primary">rnk</name>
    <name evidence="3" type="ORF">RM573_13415</name>
</gene>
<dbReference type="Pfam" id="PF14760">
    <property type="entry name" value="Rnk_N"/>
    <property type="match status" value="1"/>
</dbReference>
<dbReference type="InterPro" id="IPR029462">
    <property type="entry name" value="Rnk_N"/>
</dbReference>
<dbReference type="Pfam" id="PF01272">
    <property type="entry name" value="GreA_GreB"/>
    <property type="match status" value="1"/>
</dbReference>
<evidence type="ECO:0000313" key="4">
    <source>
        <dbReference type="Proteomes" id="UP001266357"/>
    </source>
</evidence>
<evidence type="ECO:0000259" key="1">
    <source>
        <dbReference type="Pfam" id="PF01272"/>
    </source>
</evidence>
<dbReference type="PANTHER" id="PTHR30437">
    <property type="entry name" value="TRANSCRIPTION ELONGATION FACTOR GREA"/>
    <property type="match status" value="1"/>
</dbReference>
<keyword evidence="4" id="KW-1185">Reference proteome</keyword>
<dbReference type="RefSeq" id="WP_311583004.1">
    <property type="nucleotide sequence ID" value="NZ_JAVRIF010000008.1"/>
</dbReference>
<dbReference type="InterPro" id="IPR001437">
    <property type="entry name" value="Tscrpt_elong_fac_GreA/B_C"/>
</dbReference>
<keyword evidence="3" id="KW-0808">Transferase</keyword>
<evidence type="ECO:0000259" key="2">
    <source>
        <dbReference type="Pfam" id="PF14760"/>
    </source>
</evidence>
<reference evidence="3 4" key="1">
    <citation type="submission" date="2023-09" db="EMBL/GenBank/DDBJ databases">
        <authorList>
            <person name="Rey-Velasco X."/>
        </authorList>
    </citation>
    <scope>NUCLEOTIDE SEQUENCE [LARGE SCALE GENOMIC DNA]</scope>
    <source>
        <strain evidence="3 4">W431</strain>
    </source>
</reference>
<dbReference type="Proteomes" id="UP001266357">
    <property type="component" value="Unassembled WGS sequence"/>
</dbReference>
<dbReference type="GO" id="GO:0016301">
    <property type="term" value="F:kinase activity"/>
    <property type="evidence" value="ECO:0007669"/>
    <property type="project" value="UniProtKB-KW"/>
</dbReference>
<dbReference type="EMBL" id="JAVRIF010000008">
    <property type="protein sequence ID" value="MDT0604603.1"/>
    <property type="molecule type" value="Genomic_DNA"/>
</dbReference>
<dbReference type="PIRSF" id="PIRSF006092">
    <property type="entry name" value="GreA_GreB"/>
    <property type="match status" value="1"/>
</dbReference>
<dbReference type="Gene3D" id="3.10.50.30">
    <property type="entry name" value="Transcription elongation factor, GreA/GreB, C-terminal domain"/>
    <property type="match status" value="1"/>
</dbReference>
<name>A0ABU3A687_9GAMM</name>
<dbReference type="PANTHER" id="PTHR30437:SF5">
    <property type="entry name" value="REGULATOR OF NUCLEOSIDE DIPHOSPHATE KINASE"/>
    <property type="match status" value="1"/>
</dbReference>
<feature type="domain" description="Regulator of nucleoside diphosphate kinase N-terminal" evidence="2">
    <location>
        <begin position="4"/>
        <end position="42"/>
    </location>
</feature>
<protein>
    <submittedName>
        <fullName evidence="3">Nucleoside diphosphate kinase regulator</fullName>
    </submittedName>
</protein>
<dbReference type="InterPro" id="IPR036953">
    <property type="entry name" value="GreA/GreB_C_sf"/>
</dbReference>
<feature type="domain" description="Transcription elongation factor GreA/GreB C-terminal" evidence="1">
    <location>
        <begin position="48"/>
        <end position="119"/>
    </location>
</feature>